<proteinExistence type="predicted"/>
<sequence length="295" mass="32840">MGLKLAAKKINILMEKPLAPTPKDCKVIIDYCNQQKVKLLIGHHRRFNPYIVATKENLDRLGNLIAIQDLLQYLIGPIVKVYAELLPKQRSSSNSSEDSDKLVDEVGTGENPTIPFNDSIQGIYRIFGSEGTLSLPDLKLYHQQNLPPSQRSWLSPISEEQIKMSHESKSNFADDELMDIVDKNGITTSTNKSSNNDGFDDFGMISPPSSLDSHHNQIPIIGNYHSSSSYTKAEDLEKPKPFDLQLDHFIKLLKNEETTCKCSGEDALSALLVINAVIESIDTGLPQYVQAVDDV</sequence>
<dbReference type="EMBL" id="JASBNA010000013">
    <property type="protein sequence ID" value="KAK7687553.1"/>
    <property type="molecule type" value="Genomic_DNA"/>
</dbReference>
<dbReference type="Proteomes" id="UP001385951">
    <property type="component" value="Unassembled WGS sequence"/>
</dbReference>
<reference evidence="2 3" key="1">
    <citation type="submission" date="2022-09" db="EMBL/GenBank/DDBJ databases">
        <authorList>
            <person name="Palmer J.M."/>
        </authorList>
    </citation>
    <scope>NUCLEOTIDE SEQUENCE [LARGE SCALE GENOMIC DNA]</scope>
    <source>
        <strain evidence="2 3">DSM 7382</strain>
    </source>
</reference>
<dbReference type="InterPro" id="IPR036291">
    <property type="entry name" value="NAD(P)-bd_dom_sf"/>
</dbReference>
<gene>
    <name evidence="2" type="ORF">QCA50_009441</name>
</gene>
<evidence type="ECO:0000256" key="1">
    <source>
        <dbReference type="SAM" id="MobiDB-lite"/>
    </source>
</evidence>
<keyword evidence="3" id="KW-1185">Reference proteome</keyword>
<name>A0AAW0G2I1_9APHY</name>
<evidence type="ECO:0000313" key="3">
    <source>
        <dbReference type="Proteomes" id="UP001385951"/>
    </source>
</evidence>
<evidence type="ECO:0000313" key="2">
    <source>
        <dbReference type="EMBL" id="KAK7687553.1"/>
    </source>
</evidence>
<dbReference type="PANTHER" id="PTHR43377:SF1">
    <property type="entry name" value="BILIVERDIN REDUCTASE A"/>
    <property type="match status" value="1"/>
</dbReference>
<dbReference type="PANTHER" id="PTHR43377">
    <property type="entry name" value="BILIVERDIN REDUCTASE A"/>
    <property type="match status" value="1"/>
</dbReference>
<dbReference type="AlphaFoldDB" id="A0AAW0G2I1"/>
<evidence type="ECO:0008006" key="4">
    <source>
        <dbReference type="Google" id="ProtNLM"/>
    </source>
</evidence>
<comment type="caution">
    <text evidence="2">The sequence shown here is derived from an EMBL/GenBank/DDBJ whole genome shotgun (WGS) entry which is preliminary data.</text>
</comment>
<dbReference type="Gene3D" id="3.40.50.720">
    <property type="entry name" value="NAD(P)-binding Rossmann-like Domain"/>
    <property type="match status" value="1"/>
</dbReference>
<feature type="region of interest" description="Disordered" evidence="1">
    <location>
        <begin position="90"/>
        <end position="110"/>
    </location>
</feature>
<organism evidence="2 3">
    <name type="scientific">Cerrena zonata</name>
    <dbReference type="NCBI Taxonomy" id="2478898"/>
    <lineage>
        <taxon>Eukaryota</taxon>
        <taxon>Fungi</taxon>
        <taxon>Dikarya</taxon>
        <taxon>Basidiomycota</taxon>
        <taxon>Agaricomycotina</taxon>
        <taxon>Agaricomycetes</taxon>
        <taxon>Polyporales</taxon>
        <taxon>Cerrenaceae</taxon>
        <taxon>Cerrena</taxon>
    </lineage>
</organism>
<dbReference type="SUPFAM" id="SSF51735">
    <property type="entry name" value="NAD(P)-binding Rossmann-fold domains"/>
    <property type="match status" value="1"/>
</dbReference>
<protein>
    <recommendedName>
        <fullName evidence="4">Gfo/Idh/MocA-like oxidoreductase N-terminal domain-containing protein</fullName>
    </recommendedName>
</protein>
<dbReference type="Gene3D" id="3.30.360.10">
    <property type="entry name" value="Dihydrodipicolinate Reductase, domain 2"/>
    <property type="match status" value="2"/>
</dbReference>
<accession>A0AAW0G2I1</accession>
<dbReference type="InterPro" id="IPR051450">
    <property type="entry name" value="Gfo/Idh/MocA_Oxidoreductases"/>
</dbReference>